<keyword evidence="6" id="KW-1185">Reference proteome</keyword>
<dbReference type="Pfam" id="PF12937">
    <property type="entry name" value="F-box-like"/>
    <property type="match status" value="1"/>
</dbReference>
<dbReference type="InterPro" id="IPR032675">
    <property type="entry name" value="LRR_dom_sf"/>
</dbReference>
<evidence type="ECO:0000259" key="4">
    <source>
        <dbReference type="PROSITE" id="PS50181"/>
    </source>
</evidence>
<dbReference type="SUPFAM" id="SSF48452">
    <property type="entry name" value="TPR-like"/>
    <property type="match status" value="1"/>
</dbReference>
<evidence type="ECO:0000256" key="3">
    <source>
        <dbReference type="PROSITE-ProRule" id="PRU00339"/>
    </source>
</evidence>
<dbReference type="PANTHER" id="PTHR22904:SF523">
    <property type="entry name" value="STRESS-INDUCED-PHOSPHOPROTEIN 1"/>
    <property type="match status" value="1"/>
</dbReference>
<name>A0AA39QVY3_9LECA</name>
<proteinExistence type="predicted"/>
<dbReference type="Gene3D" id="1.25.40.10">
    <property type="entry name" value="Tetratricopeptide repeat domain"/>
    <property type="match status" value="1"/>
</dbReference>
<dbReference type="InterPro" id="IPR011990">
    <property type="entry name" value="TPR-like_helical_dom_sf"/>
</dbReference>
<keyword evidence="1" id="KW-0677">Repeat</keyword>
<accession>A0AA39QVY3</accession>
<sequence>MTDEHQSMETDLQLRGVMHKARGAPDTELQELQELGQQHYRAQEYQHALRYFTEALELGPRAPISILDNRAATYIKLENLDAALNDGRRMIQKEKLNCTGYLRTGQILQLYNNQKMALEIYEMGMRKVPNASSQFNKLKEVHNKLKLQLVQLNPVDILPFEIVEMIMKFLQFEEIVKLTRVSKSWRTLLVAMPSLWTDLDFVRARNPVKIETVRAYIKRANGNVTRAAVDKFGPTRDAVARCITSTCPALQELRMNGGYFSSSLLKNSPCSTSLKKLYASSQCRITIDTVSEIFRDCPNLENLEVHDVSPIPRQFREPLWSSLPHLHSLILKGGSADNSGCLDLGDLLAAIPNVRHLTIGTMEIYGHSPDPDFDTLHKLESLDVSSVDIYFPLKLPSSIHTLAIGKRQLISRSIECDASRLVRFSMPHGIEGSDARLLDILEANKGNLIYLHINSCISDDNLYRRFADEGYLVKVEELKLNDADADDELAIAIAKNCPALKRLSLADTRVSGVGVKAIVTALEGKLEYLNLDGCKHTSIDAVEWARSKGVRVAFSFADHRRGGKKIRER</sequence>
<feature type="repeat" description="TPR" evidence="3">
    <location>
        <begin position="29"/>
        <end position="62"/>
    </location>
</feature>
<evidence type="ECO:0000256" key="1">
    <source>
        <dbReference type="ARBA" id="ARBA00022737"/>
    </source>
</evidence>
<dbReference type="InterPro" id="IPR036047">
    <property type="entry name" value="F-box-like_dom_sf"/>
</dbReference>
<keyword evidence="2 3" id="KW-0802">TPR repeat</keyword>
<dbReference type="SUPFAM" id="SSF81383">
    <property type="entry name" value="F-box domain"/>
    <property type="match status" value="1"/>
</dbReference>
<reference evidence="5" key="1">
    <citation type="submission" date="2023-03" db="EMBL/GenBank/DDBJ databases">
        <title>Complete genome of Cladonia borealis.</title>
        <authorList>
            <person name="Park H."/>
        </authorList>
    </citation>
    <scope>NUCLEOTIDE SEQUENCE</scope>
    <source>
        <strain evidence="5">ANT050790</strain>
    </source>
</reference>
<dbReference type="SMART" id="SM00028">
    <property type="entry name" value="TPR"/>
    <property type="match status" value="3"/>
</dbReference>
<dbReference type="SUPFAM" id="SSF52047">
    <property type="entry name" value="RNI-like"/>
    <property type="match status" value="1"/>
</dbReference>
<dbReference type="GO" id="GO:0051879">
    <property type="term" value="F:Hsp90 protein binding"/>
    <property type="evidence" value="ECO:0007669"/>
    <property type="project" value="TreeGrafter"/>
</dbReference>
<gene>
    <name evidence="5" type="ORF">JMJ35_008705</name>
</gene>
<dbReference type="InterPro" id="IPR001810">
    <property type="entry name" value="F-box_dom"/>
</dbReference>
<evidence type="ECO:0000313" key="5">
    <source>
        <dbReference type="EMBL" id="KAK0509334.1"/>
    </source>
</evidence>
<dbReference type="AlphaFoldDB" id="A0AA39QVY3"/>
<organism evidence="5 6">
    <name type="scientific">Cladonia borealis</name>
    <dbReference type="NCBI Taxonomy" id="184061"/>
    <lineage>
        <taxon>Eukaryota</taxon>
        <taxon>Fungi</taxon>
        <taxon>Dikarya</taxon>
        <taxon>Ascomycota</taxon>
        <taxon>Pezizomycotina</taxon>
        <taxon>Lecanoromycetes</taxon>
        <taxon>OSLEUM clade</taxon>
        <taxon>Lecanoromycetidae</taxon>
        <taxon>Lecanorales</taxon>
        <taxon>Lecanorineae</taxon>
        <taxon>Cladoniaceae</taxon>
        <taxon>Cladonia</taxon>
    </lineage>
</organism>
<evidence type="ECO:0000256" key="2">
    <source>
        <dbReference type="ARBA" id="ARBA00022803"/>
    </source>
</evidence>
<dbReference type="EMBL" id="JAFEKC020000019">
    <property type="protein sequence ID" value="KAK0509334.1"/>
    <property type="molecule type" value="Genomic_DNA"/>
</dbReference>
<dbReference type="PROSITE" id="PS50005">
    <property type="entry name" value="TPR"/>
    <property type="match status" value="1"/>
</dbReference>
<dbReference type="PROSITE" id="PS50181">
    <property type="entry name" value="FBOX"/>
    <property type="match status" value="1"/>
</dbReference>
<dbReference type="Gene3D" id="1.20.1280.50">
    <property type="match status" value="1"/>
</dbReference>
<comment type="caution">
    <text evidence="5">The sequence shown here is derived from an EMBL/GenBank/DDBJ whole genome shotgun (WGS) entry which is preliminary data.</text>
</comment>
<dbReference type="PANTHER" id="PTHR22904">
    <property type="entry name" value="TPR REPEAT CONTAINING PROTEIN"/>
    <property type="match status" value="1"/>
</dbReference>
<dbReference type="InterPro" id="IPR019734">
    <property type="entry name" value="TPR_rpt"/>
</dbReference>
<protein>
    <recommendedName>
        <fullName evidence="4">F-box domain-containing protein</fullName>
    </recommendedName>
</protein>
<dbReference type="SMART" id="SM00256">
    <property type="entry name" value="FBOX"/>
    <property type="match status" value="1"/>
</dbReference>
<dbReference type="Gene3D" id="3.80.10.10">
    <property type="entry name" value="Ribonuclease Inhibitor"/>
    <property type="match status" value="2"/>
</dbReference>
<feature type="domain" description="F-box" evidence="4">
    <location>
        <begin position="152"/>
        <end position="199"/>
    </location>
</feature>
<evidence type="ECO:0000313" key="6">
    <source>
        <dbReference type="Proteomes" id="UP001166286"/>
    </source>
</evidence>
<dbReference type="Proteomes" id="UP001166286">
    <property type="component" value="Unassembled WGS sequence"/>
</dbReference>